<evidence type="ECO:0000313" key="2">
    <source>
        <dbReference type="EMBL" id="ESQ34642.1"/>
    </source>
</evidence>
<dbReference type="Gramene" id="ESQ34642">
    <property type="protein sequence ID" value="ESQ34642"/>
    <property type="gene ID" value="EUTSA_v10007934mg"/>
</dbReference>
<accession>V4KX66</accession>
<organism evidence="2 3">
    <name type="scientific">Eutrema salsugineum</name>
    <name type="common">Saltwater cress</name>
    <name type="synonym">Sisymbrium salsugineum</name>
    <dbReference type="NCBI Taxonomy" id="72664"/>
    <lineage>
        <taxon>Eukaryota</taxon>
        <taxon>Viridiplantae</taxon>
        <taxon>Streptophyta</taxon>
        <taxon>Embryophyta</taxon>
        <taxon>Tracheophyta</taxon>
        <taxon>Spermatophyta</taxon>
        <taxon>Magnoliopsida</taxon>
        <taxon>eudicotyledons</taxon>
        <taxon>Gunneridae</taxon>
        <taxon>Pentapetalae</taxon>
        <taxon>rosids</taxon>
        <taxon>malvids</taxon>
        <taxon>Brassicales</taxon>
        <taxon>Brassicaceae</taxon>
        <taxon>Eutremeae</taxon>
        <taxon>Eutrema</taxon>
    </lineage>
</organism>
<proteinExistence type="predicted"/>
<dbReference type="STRING" id="72664.V4KX66"/>
<dbReference type="OrthoDB" id="298344at2759"/>
<dbReference type="OMA" id="HECSKIT"/>
<dbReference type="EMBL" id="KI517683">
    <property type="protein sequence ID" value="ESQ34642.1"/>
    <property type="molecule type" value="Genomic_DNA"/>
</dbReference>
<dbReference type="PANTHER" id="PTHR34194">
    <property type="entry name" value="F14J8.16 PROTEIN"/>
    <property type="match status" value="1"/>
</dbReference>
<name>V4KX66_EUTSA</name>
<dbReference type="KEGG" id="eus:EUTSA_v10007934mg"/>
<feature type="region of interest" description="Disordered" evidence="1">
    <location>
        <begin position="106"/>
        <end position="185"/>
    </location>
</feature>
<keyword evidence="3" id="KW-1185">Reference proteome</keyword>
<dbReference type="Proteomes" id="UP000030689">
    <property type="component" value="Unassembled WGS sequence"/>
</dbReference>
<dbReference type="AlphaFoldDB" id="V4KX66"/>
<dbReference type="PANTHER" id="PTHR34194:SF2">
    <property type="entry name" value="F14J8.16 PROTEIN"/>
    <property type="match status" value="1"/>
</dbReference>
<evidence type="ECO:0000256" key="1">
    <source>
        <dbReference type="SAM" id="MobiDB-lite"/>
    </source>
</evidence>
<feature type="compositionally biased region" description="Basic and acidic residues" evidence="1">
    <location>
        <begin position="135"/>
        <end position="147"/>
    </location>
</feature>
<sequence length="379" mass="44515">MRPVKKEPIMMDLDNDDECMMDTEQTDTSIKSGEANPSNMQRHFCAANDDADGWDNTNIDHQCMKLLDSFREDGDSYMRDNPLRSLRYDVDNGGYDNRVFKAVTNKQRSREDGNTIRVTKKNVESRKTSKRKTRKEAVPELRRREKSPAATEKSVEARVITSRVKRRNSQHNVEARKKKNSDGQMIPDESYRFYLKSLVEKSKSSRTNPEKEIQVKCEEDTMSLSDSDIIAVGDRPFMDEEDSPFVPSKSYKVVDLEEGSVDQTNSWFKKEIMNVLKQPYNEEEFNELYNEASVCRASTRCLELRDGRDLSYTPTDKTRPSYLDMYPKLQREVEYLREKDRRHRALNLLRGFIFYLKNVARHDAFKPWRNRECMKIRCP</sequence>
<evidence type="ECO:0000313" key="3">
    <source>
        <dbReference type="Proteomes" id="UP000030689"/>
    </source>
</evidence>
<protein>
    <submittedName>
        <fullName evidence="2">Uncharacterized protein</fullName>
    </submittedName>
</protein>
<gene>
    <name evidence="2" type="ORF">EUTSA_v10007934mg</name>
</gene>
<dbReference type="eggNOG" id="ENOG502S39P">
    <property type="taxonomic scope" value="Eukaryota"/>
</dbReference>
<reference evidence="2 3" key="1">
    <citation type="journal article" date="2013" name="Front. Plant Sci.">
        <title>The Reference Genome of the Halophytic Plant Eutrema salsugineum.</title>
        <authorList>
            <person name="Yang R."/>
            <person name="Jarvis D.E."/>
            <person name="Chen H."/>
            <person name="Beilstein M.A."/>
            <person name="Grimwood J."/>
            <person name="Jenkins J."/>
            <person name="Shu S."/>
            <person name="Prochnik S."/>
            <person name="Xin M."/>
            <person name="Ma C."/>
            <person name="Schmutz J."/>
            <person name="Wing R.A."/>
            <person name="Mitchell-Olds T."/>
            <person name="Schumaker K.S."/>
            <person name="Wang X."/>
        </authorList>
    </citation>
    <scope>NUCLEOTIDE SEQUENCE [LARGE SCALE GENOMIC DNA]</scope>
</reference>